<comment type="caution">
    <text evidence="9">The sequence shown here is derived from an EMBL/GenBank/DDBJ whole genome shotgun (WGS) entry which is preliminary data.</text>
</comment>
<feature type="transmembrane region" description="Helical" evidence="8">
    <location>
        <begin position="199"/>
        <end position="222"/>
    </location>
</feature>
<evidence type="ECO:0000256" key="2">
    <source>
        <dbReference type="ARBA" id="ARBA00009142"/>
    </source>
</evidence>
<comment type="similarity">
    <text evidence="2 8">Belongs to the 4-toluene sulfonate uptake permease (TSUP) (TC 2.A.102) family.</text>
</comment>
<feature type="transmembrane region" description="Helical" evidence="8">
    <location>
        <begin position="9"/>
        <end position="30"/>
    </location>
</feature>
<evidence type="ECO:0000256" key="1">
    <source>
        <dbReference type="ARBA" id="ARBA00004651"/>
    </source>
</evidence>
<evidence type="ECO:0000256" key="3">
    <source>
        <dbReference type="ARBA" id="ARBA00022448"/>
    </source>
</evidence>
<feature type="transmembrane region" description="Helical" evidence="8">
    <location>
        <begin position="228"/>
        <end position="249"/>
    </location>
</feature>
<evidence type="ECO:0000313" key="10">
    <source>
        <dbReference type="Proteomes" id="UP000027746"/>
    </source>
</evidence>
<dbReference type="Pfam" id="PF01925">
    <property type="entry name" value="TauE"/>
    <property type="match status" value="1"/>
</dbReference>
<protein>
    <recommendedName>
        <fullName evidence="8">Probable membrane transporter protein</fullName>
    </recommendedName>
</protein>
<dbReference type="InterPro" id="IPR002781">
    <property type="entry name" value="TM_pro_TauE-like"/>
</dbReference>
<feature type="transmembrane region" description="Helical" evidence="8">
    <location>
        <begin position="106"/>
        <end position="127"/>
    </location>
</feature>
<keyword evidence="4 8" id="KW-1003">Cell membrane</keyword>
<gene>
    <name evidence="9" type="ORF">SUH3_19105</name>
</gene>
<evidence type="ECO:0000256" key="8">
    <source>
        <dbReference type="RuleBase" id="RU363041"/>
    </source>
</evidence>
<keyword evidence="10" id="KW-1185">Reference proteome</keyword>
<organism evidence="9 10">
    <name type="scientific">Pseudosulfitobacter pseudonitzschiae</name>
    <dbReference type="NCBI Taxonomy" id="1402135"/>
    <lineage>
        <taxon>Bacteria</taxon>
        <taxon>Pseudomonadati</taxon>
        <taxon>Pseudomonadota</taxon>
        <taxon>Alphaproteobacteria</taxon>
        <taxon>Rhodobacterales</taxon>
        <taxon>Roseobacteraceae</taxon>
        <taxon>Pseudosulfitobacter</taxon>
    </lineage>
</organism>
<reference evidence="9 10" key="1">
    <citation type="submission" date="2014-01" db="EMBL/GenBank/DDBJ databases">
        <title>Sulfitobacter sp. H3 (MCCC 1A00686) Genome Sequencing.</title>
        <authorList>
            <person name="Lai Q."/>
            <person name="Hong Z."/>
        </authorList>
    </citation>
    <scope>NUCLEOTIDE SEQUENCE [LARGE SCALE GENOMIC DNA]</scope>
    <source>
        <strain evidence="9 10">H3</strain>
    </source>
</reference>
<keyword evidence="7 8" id="KW-0472">Membrane</keyword>
<comment type="subcellular location">
    <subcellularLocation>
        <location evidence="1 8">Cell membrane</location>
        <topology evidence="1 8">Multi-pass membrane protein</topology>
    </subcellularLocation>
</comment>
<dbReference type="AlphaFoldDB" id="A0A073JD23"/>
<dbReference type="EMBL" id="JAMD01000005">
    <property type="protein sequence ID" value="KEJ95622.1"/>
    <property type="molecule type" value="Genomic_DNA"/>
</dbReference>
<dbReference type="PANTHER" id="PTHR30269:SF37">
    <property type="entry name" value="MEMBRANE TRANSPORTER PROTEIN"/>
    <property type="match status" value="1"/>
</dbReference>
<dbReference type="PANTHER" id="PTHR30269">
    <property type="entry name" value="TRANSMEMBRANE PROTEIN YFCA"/>
    <property type="match status" value="1"/>
</dbReference>
<keyword evidence="6 8" id="KW-1133">Transmembrane helix</keyword>
<feature type="transmembrane region" description="Helical" evidence="8">
    <location>
        <begin position="139"/>
        <end position="163"/>
    </location>
</feature>
<accession>A0A073JD23</accession>
<evidence type="ECO:0000256" key="4">
    <source>
        <dbReference type="ARBA" id="ARBA00022475"/>
    </source>
</evidence>
<dbReference type="InterPro" id="IPR052017">
    <property type="entry name" value="TSUP"/>
</dbReference>
<feature type="transmembrane region" description="Helical" evidence="8">
    <location>
        <begin position="80"/>
        <end position="100"/>
    </location>
</feature>
<evidence type="ECO:0000256" key="7">
    <source>
        <dbReference type="ARBA" id="ARBA00023136"/>
    </source>
</evidence>
<dbReference type="OrthoDB" id="9795324at2"/>
<keyword evidence="3" id="KW-0813">Transport</keyword>
<sequence length="251" mass="26184">MPDILSEALALPGLWLLVLGAFVAGIVRGFSGFGTAMIYLPVAAQVMPPIWAILSLVMLDVFGPVPIVPRALRQAHRRDLVLLLAGTLCLLPVGLALLALMTGETYRYIVCILSLALVACLALGLRYQGKLTPPLVGGIGALAGFSGGLSGVPGPPVILFYMASALPVAVVRANVLLYLFAFDFLLVGVLALRGDLVWLPVVIGLMLAIPSMIGNLIGAAIFNPDKAGLYRGVAYVVVASSAIMGLPVWGN</sequence>
<evidence type="ECO:0000313" key="9">
    <source>
        <dbReference type="EMBL" id="KEJ95622.1"/>
    </source>
</evidence>
<proteinExistence type="inferred from homology"/>
<dbReference type="GO" id="GO:0005886">
    <property type="term" value="C:plasma membrane"/>
    <property type="evidence" value="ECO:0007669"/>
    <property type="project" value="UniProtKB-SubCell"/>
</dbReference>
<name>A0A073JD23_9RHOB</name>
<dbReference type="Proteomes" id="UP000027746">
    <property type="component" value="Unassembled WGS sequence"/>
</dbReference>
<keyword evidence="5 8" id="KW-0812">Transmembrane</keyword>
<feature type="transmembrane region" description="Helical" evidence="8">
    <location>
        <begin position="175"/>
        <end position="192"/>
    </location>
</feature>
<evidence type="ECO:0000256" key="6">
    <source>
        <dbReference type="ARBA" id="ARBA00022989"/>
    </source>
</evidence>
<evidence type="ECO:0000256" key="5">
    <source>
        <dbReference type="ARBA" id="ARBA00022692"/>
    </source>
</evidence>